<dbReference type="PANTHER" id="PTHR37691">
    <property type="entry name" value="BLR3518 PROTEIN"/>
    <property type="match status" value="1"/>
</dbReference>
<sequence>MNVVFHHSNDDPELHARVTNNVANLLDDSTVETDAVALVANSGGLRLLVADSSQREAVETLQERGVVFKQCRNTFAGTEVGEDDLIDGVEVVPSGVGELARLQEAGYAYLRP</sequence>
<dbReference type="RefSeq" id="WP_007691366.1">
    <property type="nucleotide sequence ID" value="NZ_AJRK01000356.1"/>
</dbReference>
<proteinExistence type="predicted"/>
<protein>
    <submittedName>
        <fullName evidence="1">Uncharacterized protein</fullName>
    </submittedName>
</protein>
<dbReference type="InterPro" id="IPR003787">
    <property type="entry name" value="Sulphur_relay_DsrE/F-like"/>
</dbReference>
<keyword evidence="2" id="KW-1185">Reference proteome</keyword>
<dbReference type="InterPro" id="IPR027396">
    <property type="entry name" value="DsrEFH-like"/>
</dbReference>
<dbReference type="OrthoDB" id="57062at2157"/>
<dbReference type="Pfam" id="PF02635">
    <property type="entry name" value="DsrE"/>
    <property type="match status" value="1"/>
</dbReference>
<accession>M0M443</accession>
<organism evidence="1 2">
    <name type="scientific">Halococcus hamelinensis 100A6</name>
    <dbReference type="NCBI Taxonomy" id="1132509"/>
    <lineage>
        <taxon>Archaea</taxon>
        <taxon>Methanobacteriati</taxon>
        <taxon>Methanobacteriota</taxon>
        <taxon>Stenosarchaea group</taxon>
        <taxon>Halobacteria</taxon>
        <taxon>Halobacteriales</taxon>
        <taxon>Halococcaceae</taxon>
        <taxon>Halococcus</taxon>
    </lineage>
</organism>
<evidence type="ECO:0000313" key="2">
    <source>
        <dbReference type="Proteomes" id="UP000011566"/>
    </source>
</evidence>
<dbReference type="Gene3D" id="3.40.1260.10">
    <property type="entry name" value="DsrEFH-like"/>
    <property type="match status" value="1"/>
</dbReference>
<dbReference type="eggNOG" id="arCOG04394">
    <property type="taxonomic scope" value="Archaea"/>
</dbReference>
<dbReference type="EMBL" id="AOMB01000012">
    <property type="protein sequence ID" value="EMA40183.1"/>
    <property type="molecule type" value="Genomic_DNA"/>
</dbReference>
<dbReference type="PANTHER" id="PTHR37691:SF1">
    <property type="entry name" value="BLR3518 PROTEIN"/>
    <property type="match status" value="1"/>
</dbReference>
<dbReference type="AlphaFoldDB" id="M0M443"/>
<dbReference type="Proteomes" id="UP000011566">
    <property type="component" value="Unassembled WGS sequence"/>
</dbReference>
<dbReference type="PATRIC" id="fig|1132509.6.peg.1063"/>
<gene>
    <name evidence="1" type="ORF">C447_04607</name>
</gene>
<dbReference type="SUPFAM" id="SSF75169">
    <property type="entry name" value="DsrEFH-like"/>
    <property type="match status" value="1"/>
</dbReference>
<reference evidence="1 2" key="1">
    <citation type="journal article" date="2014" name="PLoS Genet.">
        <title>Phylogenetically driven sequencing of extremely halophilic archaea reveals strategies for static and dynamic osmo-response.</title>
        <authorList>
            <person name="Becker E.A."/>
            <person name="Seitzer P.M."/>
            <person name="Tritt A."/>
            <person name="Larsen D."/>
            <person name="Krusor M."/>
            <person name="Yao A.I."/>
            <person name="Wu D."/>
            <person name="Madern D."/>
            <person name="Eisen J.A."/>
            <person name="Darling A.E."/>
            <person name="Facciotti M.T."/>
        </authorList>
    </citation>
    <scope>NUCLEOTIDE SEQUENCE [LARGE SCALE GENOMIC DNA]</scope>
    <source>
        <strain evidence="1 2">100A6</strain>
    </source>
</reference>
<evidence type="ECO:0000313" key="1">
    <source>
        <dbReference type="EMBL" id="EMA40183.1"/>
    </source>
</evidence>
<comment type="caution">
    <text evidence="1">The sequence shown here is derived from an EMBL/GenBank/DDBJ whole genome shotgun (WGS) entry which is preliminary data.</text>
</comment>
<name>M0M443_9EURY</name>